<evidence type="ECO:0000313" key="6">
    <source>
        <dbReference type="EMBL" id="SNQ46233.1"/>
    </source>
</evidence>
<dbReference type="PANTHER" id="PTHR30346:SF0">
    <property type="entry name" value="HCA OPERON TRANSCRIPTIONAL ACTIVATOR HCAR"/>
    <property type="match status" value="1"/>
</dbReference>
<dbReference type="PROSITE" id="PS50931">
    <property type="entry name" value="HTH_LYSR"/>
    <property type="match status" value="1"/>
</dbReference>
<proteinExistence type="inferred from homology"/>
<organism evidence="6 7">
    <name type="scientific">Frankia canadensis</name>
    <dbReference type="NCBI Taxonomy" id="1836972"/>
    <lineage>
        <taxon>Bacteria</taxon>
        <taxon>Bacillati</taxon>
        <taxon>Actinomycetota</taxon>
        <taxon>Actinomycetes</taxon>
        <taxon>Frankiales</taxon>
        <taxon>Frankiaceae</taxon>
        <taxon>Frankia</taxon>
    </lineage>
</organism>
<dbReference type="InterPro" id="IPR036390">
    <property type="entry name" value="WH_DNA-bd_sf"/>
</dbReference>
<sequence>MVMDVHIRQLRYFVAVAEELSFTVAAEDRLFVSQPAVSKQIRQLELSFRAALFERNSRTVNLTQAGRALLPEARRIIAQWEDAQRAVADAAAARHRTLVVGFQTRIGRGLIPAVRAALEMALPQWRLLLRQVPCSDPSAGLAGGGGVDVAFAWLPVHADAAFSWQVVTSEDRWVAMPSKHPLAESAEVDFADLAEEPFIALPDDAGPLRESWLAAGQRTVPALVGAEATTAEEALEAVASGLGVVLLTAGSAEMYRRDDVVFHPVRGLPPAELAVVWRTGDRRRAVQIFVDVCLRSAYSLGGKVAGTSRSC</sequence>
<dbReference type="Pfam" id="PF03466">
    <property type="entry name" value="LysR_substrate"/>
    <property type="match status" value="1"/>
</dbReference>
<evidence type="ECO:0000256" key="3">
    <source>
        <dbReference type="ARBA" id="ARBA00023125"/>
    </source>
</evidence>
<dbReference type="InterPro" id="IPR000847">
    <property type="entry name" value="LysR_HTH_N"/>
</dbReference>
<dbReference type="PRINTS" id="PR00039">
    <property type="entry name" value="HTHLYSR"/>
</dbReference>
<dbReference type="GO" id="GO:0032993">
    <property type="term" value="C:protein-DNA complex"/>
    <property type="evidence" value="ECO:0007669"/>
    <property type="project" value="TreeGrafter"/>
</dbReference>
<dbReference type="Pfam" id="PF00126">
    <property type="entry name" value="HTH_1"/>
    <property type="match status" value="1"/>
</dbReference>
<dbReference type="GO" id="GO:0003677">
    <property type="term" value="F:DNA binding"/>
    <property type="evidence" value="ECO:0007669"/>
    <property type="project" value="UniProtKB-KW"/>
</dbReference>
<keyword evidence="2" id="KW-0805">Transcription regulation</keyword>
<protein>
    <submittedName>
        <fullName evidence="6">LysR family transcriptional regulator</fullName>
    </submittedName>
</protein>
<keyword evidence="4" id="KW-0804">Transcription</keyword>
<dbReference type="EMBL" id="FZMO01000036">
    <property type="protein sequence ID" value="SNQ46233.1"/>
    <property type="molecule type" value="Genomic_DNA"/>
</dbReference>
<dbReference type="Proteomes" id="UP000234331">
    <property type="component" value="Unassembled WGS sequence"/>
</dbReference>
<feature type="domain" description="HTH lysR-type" evidence="5">
    <location>
        <begin position="5"/>
        <end position="63"/>
    </location>
</feature>
<evidence type="ECO:0000256" key="2">
    <source>
        <dbReference type="ARBA" id="ARBA00023015"/>
    </source>
</evidence>
<evidence type="ECO:0000313" key="7">
    <source>
        <dbReference type="Proteomes" id="UP000234331"/>
    </source>
</evidence>
<dbReference type="PANTHER" id="PTHR30346">
    <property type="entry name" value="TRANSCRIPTIONAL DUAL REGULATOR HCAR-RELATED"/>
    <property type="match status" value="1"/>
</dbReference>
<keyword evidence="3" id="KW-0238">DNA-binding</keyword>
<keyword evidence="7" id="KW-1185">Reference proteome</keyword>
<evidence type="ECO:0000256" key="1">
    <source>
        <dbReference type="ARBA" id="ARBA00009437"/>
    </source>
</evidence>
<gene>
    <name evidence="6" type="ORF">FRACA_1300004</name>
</gene>
<accession>A0A2I2KKP7</accession>
<dbReference type="SUPFAM" id="SSF46785">
    <property type="entry name" value="Winged helix' DNA-binding domain"/>
    <property type="match status" value="1"/>
</dbReference>
<dbReference type="AlphaFoldDB" id="A0A2I2KKP7"/>
<dbReference type="InterPro" id="IPR005119">
    <property type="entry name" value="LysR_subst-bd"/>
</dbReference>
<dbReference type="SUPFAM" id="SSF53850">
    <property type="entry name" value="Periplasmic binding protein-like II"/>
    <property type="match status" value="1"/>
</dbReference>
<evidence type="ECO:0000256" key="4">
    <source>
        <dbReference type="ARBA" id="ARBA00023163"/>
    </source>
</evidence>
<evidence type="ECO:0000259" key="5">
    <source>
        <dbReference type="PROSITE" id="PS50931"/>
    </source>
</evidence>
<dbReference type="CDD" id="cd08414">
    <property type="entry name" value="PBP2_LTTR_aromatics_like"/>
    <property type="match status" value="1"/>
</dbReference>
<dbReference type="Gene3D" id="1.10.10.10">
    <property type="entry name" value="Winged helix-like DNA-binding domain superfamily/Winged helix DNA-binding domain"/>
    <property type="match status" value="1"/>
</dbReference>
<name>A0A2I2KKP7_9ACTN</name>
<reference evidence="6 7" key="1">
    <citation type="submission" date="2017-06" db="EMBL/GenBank/DDBJ databases">
        <authorList>
            <person name="Kim H.J."/>
            <person name="Triplett B.A."/>
        </authorList>
    </citation>
    <scope>NUCLEOTIDE SEQUENCE [LARGE SCALE GENOMIC DNA]</scope>
    <source>
        <strain evidence="6">FRACA_ARgP5</strain>
    </source>
</reference>
<dbReference type="GO" id="GO:0003700">
    <property type="term" value="F:DNA-binding transcription factor activity"/>
    <property type="evidence" value="ECO:0007669"/>
    <property type="project" value="InterPro"/>
</dbReference>
<dbReference type="FunFam" id="1.10.10.10:FF:000001">
    <property type="entry name" value="LysR family transcriptional regulator"/>
    <property type="match status" value="1"/>
</dbReference>
<comment type="similarity">
    <text evidence="1">Belongs to the LysR transcriptional regulatory family.</text>
</comment>
<dbReference type="Gene3D" id="3.40.190.10">
    <property type="entry name" value="Periplasmic binding protein-like II"/>
    <property type="match status" value="2"/>
</dbReference>
<dbReference type="InterPro" id="IPR036388">
    <property type="entry name" value="WH-like_DNA-bd_sf"/>
</dbReference>